<feature type="domain" description="PAC" evidence="3">
    <location>
        <begin position="121"/>
        <end position="172"/>
    </location>
</feature>
<dbReference type="InterPro" id="IPR013656">
    <property type="entry name" value="PAS_4"/>
</dbReference>
<dbReference type="CDD" id="cd01949">
    <property type="entry name" value="GGDEF"/>
    <property type="match status" value="1"/>
</dbReference>
<dbReference type="Gene3D" id="3.20.20.450">
    <property type="entry name" value="EAL domain"/>
    <property type="match status" value="1"/>
</dbReference>
<feature type="domain" description="EAL" evidence="4">
    <location>
        <begin position="720"/>
        <end position="974"/>
    </location>
</feature>
<evidence type="ECO:0000313" key="7">
    <source>
        <dbReference type="Proteomes" id="UP000744555"/>
    </source>
</evidence>
<dbReference type="PROSITE" id="PS50112">
    <property type="entry name" value="PAS"/>
    <property type="match status" value="2"/>
</dbReference>
<sequence length="984" mass="110430">MENACPRHGRGHDAFTDLETSMNEDLPSPVQLSGIVPAGPATDSAWLYRDAFENSTDCLALYDLCEDGRLRFAEANPAWAWLLGRPRNELLGRSLEELLPTEIARKITADGHSCVATEAPVNGEGKFNLPIGRRHFLHSLIPLHNSAGSTKRFLHIVRDITASKRYELQLHSDKQAFRTLAEHTPDTIVRYDRNCLRIYANPAFARLAGLPVAALLGKKPSHYSNHPELRAYEATLLGVVHSGQAREHILTWQNPSGRLYISHIHFVPERTADGEVATVLAVGRDITEQRQSKEALQIREQEFRTLVENSPDVIIRFNHEGQRIYCNPAYERLFDIQPHEVIGTTMPQRSHLSKKLADRVHEEVLDILRKGIPTTIEISWTKANGEEVSQHVRGVPEFDQHGQAIGVLAIARDISGLKTAERRLEEAEAMAHLGHLRMDFRLNKLTLSAEFCRLFGKPRSWSPRLEEVISILAPEERSQIIERTRWAYANRIEELELDYCIDSGQRRLHLHSYLHIEYSEDGTPLQLLGTAQDVSELRVYQQRLHSLAFYDTLTGLPNRELFNDRLHQALAQADRHGGQLAVMILDLDNFKMVNDTLGHSAGDELLRETAKRLQSSVRNSDTVARLGGDEFALILSGPASDADLGEISCKLLQAISGAYWIKGRELFVSGSIGIARYPSDGENITELQQYADSAMYHAKEQGRNNFQFYLPQFTQQTTDRLALTASLRHAQHNGELELYYQPQIDLSNGRLIGAEALLRWNHPQQGLVTPDRFIPIAEETGLIIGIGEWVLHSACRSAAAWNRDAQDTLKVAVNLSPRQFKMNDLPASLRTILQATGCAPDWLELEITEGLLLDNSITVRESLEQLRAMGLSIAIDDFGTGYSALGYLKRFPVETLKIDRSFISDIDHNSDSAELVKAIISMAHSLRLKLVAEGVEESSQEVILKNYGCHNAQGYLYGKPMPQKAFEHLLLTKSIGRGCLPEQG</sequence>
<feature type="domain" description="PAC" evidence="3">
    <location>
        <begin position="244"/>
        <end position="298"/>
    </location>
</feature>
<dbReference type="Pfam" id="PF08448">
    <property type="entry name" value="PAS_4"/>
    <property type="match status" value="3"/>
</dbReference>
<reference evidence="6 7" key="1">
    <citation type="submission" date="2016-06" db="EMBL/GenBank/DDBJ databases">
        <authorList>
            <person name="Ramos C."/>
            <person name="Pintado A."/>
            <person name="Crespo-Gomez J.I."/>
        </authorList>
    </citation>
    <scope>NUCLEOTIDE SEQUENCE [LARGE SCALE GENOMIC DNA]</scope>
    <source>
        <strain evidence="6 7">AVO110</strain>
    </source>
</reference>
<comment type="caution">
    <text evidence="6">The sequence shown here is derived from an EMBL/GenBank/DDBJ whole genome shotgun (WGS) entry which is preliminary data.</text>
</comment>
<dbReference type="Proteomes" id="UP000744555">
    <property type="component" value="Unassembled WGS sequence"/>
</dbReference>
<dbReference type="InterPro" id="IPR035965">
    <property type="entry name" value="PAS-like_dom_sf"/>
</dbReference>
<dbReference type="PROSITE" id="PS50887">
    <property type="entry name" value="GGDEF"/>
    <property type="match status" value="1"/>
</dbReference>
<dbReference type="InterPro" id="IPR043128">
    <property type="entry name" value="Rev_trsase/Diguanyl_cyclase"/>
</dbReference>
<feature type="domain" description="PAC" evidence="3">
    <location>
        <begin position="374"/>
        <end position="426"/>
    </location>
</feature>
<evidence type="ECO:0000259" key="2">
    <source>
        <dbReference type="PROSITE" id="PS50112"/>
    </source>
</evidence>
<dbReference type="Pfam" id="PF00563">
    <property type="entry name" value="EAL"/>
    <property type="match status" value="1"/>
</dbReference>
<proteinExistence type="predicted"/>
<dbReference type="SMART" id="SM00267">
    <property type="entry name" value="GGDEF"/>
    <property type="match status" value="1"/>
</dbReference>
<dbReference type="InterPro" id="IPR001610">
    <property type="entry name" value="PAC"/>
</dbReference>
<dbReference type="PROSITE" id="PS50113">
    <property type="entry name" value="PAC"/>
    <property type="match status" value="3"/>
</dbReference>
<organism evidence="6 7">
    <name type="scientific">Aquipseudomonas alcaligenes</name>
    <name type="common">Pseudomonas alcaligenes</name>
    <dbReference type="NCBI Taxonomy" id="43263"/>
    <lineage>
        <taxon>Bacteria</taxon>
        <taxon>Pseudomonadati</taxon>
        <taxon>Pseudomonadota</taxon>
        <taxon>Gammaproteobacteria</taxon>
        <taxon>Pseudomonadales</taxon>
        <taxon>Pseudomonadaceae</taxon>
        <taxon>Aquipseudomonas</taxon>
    </lineage>
</organism>
<dbReference type="SMART" id="SM00086">
    <property type="entry name" value="PAC"/>
    <property type="match status" value="3"/>
</dbReference>
<name>A0ABR7S2C9_AQUAC</name>
<evidence type="ECO:0000259" key="5">
    <source>
        <dbReference type="PROSITE" id="PS50887"/>
    </source>
</evidence>
<dbReference type="InterPro" id="IPR000014">
    <property type="entry name" value="PAS"/>
</dbReference>
<dbReference type="InterPro" id="IPR029787">
    <property type="entry name" value="Nucleotide_cyclase"/>
</dbReference>
<dbReference type="SMART" id="SM00091">
    <property type="entry name" value="PAS"/>
    <property type="match status" value="3"/>
</dbReference>
<dbReference type="PANTHER" id="PTHR44757:SF2">
    <property type="entry name" value="BIOFILM ARCHITECTURE MAINTENANCE PROTEIN MBAA"/>
    <property type="match status" value="1"/>
</dbReference>
<dbReference type="EMBL" id="LZEU01000001">
    <property type="protein sequence ID" value="MBC9250965.1"/>
    <property type="molecule type" value="Genomic_DNA"/>
</dbReference>
<dbReference type="InterPro" id="IPR035919">
    <property type="entry name" value="EAL_sf"/>
</dbReference>
<feature type="domain" description="GGDEF" evidence="5">
    <location>
        <begin position="578"/>
        <end position="711"/>
    </location>
</feature>
<dbReference type="InterPro" id="IPR052155">
    <property type="entry name" value="Biofilm_reg_signaling"/>
</dbReference>
<feature type="domain" description="PAS" evidence="2">
    <location>
        <begin position="173"/>
        <end position="228"/>
    </location>
</feature>
<dbReference type="SMART" id="SM00052">
    <property type="entry name" value="EAL"/>
    <property type="match status" value="1"/>
</dbReference>
<protein>
    <recommendedName>
        <fullName evidence="8">EAL domain-containing protein</fullName>
    </recommendedName>
</protein>
<dbReference type="SUPFAM" id="SSF55785">
    <property type="entry name" value="PYP-like sensor domain (PAS domain)"/>
    <property type="match status" value="4"/>
</dbReference>
<evidence type="ECO:0000259" key="3">
    <source>
        <dbReference type="PROSITE" id="PS50113"/>
    </source>
</evidence>
<dbReference type="CDD" id="cd00130">
    <property type="entry name" value="PAS"/>
    <property type="match status" value="3"/>
</dbReference>
<dbReference type="Pfam" id="PF00990">
    <property type="entry name" value="GGDEF"/>
    <property type="match status" value="1"/>
</dbReference>
<evidence type="ECO:0000313" key="6">
    <source>
        <dbReference type="EMBL" id="MBC9250965.1"/>
    </source>
</evidence>
<dbReference type="InterPro" id="IPR000160">
    <property type="entry name" value="GGDEF_dom"/>
</dbReference>
<keyword evidence="1" id="KW-0808">Transferase</keyword>
<dbReference type="InterPro" id="IPR000700">
    <property type="entry name" value="PAS-assoc_C"/>
</dbReference>
<dbReference type="PANTHER" id="PTHR44757">
    <property type="entry name" value="DIGUANYLATE CYCLASE DGCP"/>
    <property type="match status" value="1"/>
</dbReference>
<dbReference type="NCBIfam" id="TIGR00229">
    <property type="entry name" value="sensory_box"/>
    <property type="match status" value="3"/>
</dbReference>
<dbReference type="Gene3D" id="3.30.450.20">
    <property type="entry name" value="PAS domain"/>
    <property type="match status" value="4"/>
</dbReference>
<evidence type="ECO:0000259" key="4">
    <source>
        <dbReference type="PROSITE" id="PS50883"/>
    </source>
</evidence>
<evidence type="ECO:0000256" key="1">
    <source>
        <dbReference type="ARBA" id="ARBA00022777"/>
    </source>
</evidence>
<dbReference type="Gene3D" id="3.30.70.270">
    <property type="match status" value="1"/>
</dbReference>
<keyword evidence="1" id="KW-0418">Kinase</keyword>
<accession>A0ABR7S2C9</accession>
<dbReference type="PROSITE" id="PS50883">
    <property type="entry name" value="EAL"/>
    <property type="match status" value="1"/>
</dbReference>
<dbReference type="SUPFAM" id="SSF55073">
    <property type="entry name" value="Nucleotide cyclase"/>
    <property type="match status" value="1"/>
</dbReference>
<dbReference type="InterPro" id="IPR001633">
    <property type="entry name" value="EAL_dom"/>
</dbReference>
<dbReference type="SUPFAM" id="SSF141868">
    <property type="entry name" value="EAL domain-like"/>
    <property type="match status" value="1"/>
</dbReference>
<feature type="domain" description="PAS" evidence="2">
    <location>
        <begin position="299"/>
        <end position="379"/>
    </location>
</feature>
<keyword evidence="7" id="KW-1185">Reference proteome</keyword>
<gene>
    <name evidence="6" type="ORF">A9179_11810</name>
</gene>
<evidence type="ECO:0008006" key="8">
    <source>
        <dbReference type="Google" id="ProtNLM"/>
    </source>
</evidence>
<dbReference type="CDD" id="cd01948">
    <property type="entry name" value="EAL"/>
    <property type="match status" value="1"/>
</dbReference>
<dbReference type="NCBIfam" id="TIGR00254">
    <property type="entry name" value="GGDEF"/>
    <property type="match status" value="1"/>
</dbReference>